<dbReference type="SUPFAM" id="SSF111369">
    <property type="entry name" value="HlyD-like secretion proteins"/>
    <property type="match status" value="2"/>
</dbReference>
<evidence type="ECO:0000256" key="1">
    <source>
        <dbReference type="ARBA" id="ARBA00004196"/>
    </source>
</evidence>
<evidence type="ECO:0000256" key="2">
    <source>
        <dbReference type="SAM" id="Phobius"/>
    </source>
</evidence>
<dbReference type="PANTHER" id="PTHR30386:SF19">
    <property type="entry name" value="MULTIDRUG EXPORT PROTEIN EMRA-RELATED"/>
    <property type="match status" value="1"/>
</dbReference>
<protein>
    <submittedName>
        <fullName evidence="5">Membrane fusion protein (Multidrug efflux system)</fullName>
    </submittedName>
</protein>
<dbReference type="PANTHER" id="PTHR30386">
    <property type="entry name" value="MEMBRANE FUSION SUBUNIT OF EMRAB-TOLC MULTIDRUG EFFLUX PUMP"/>
    <property type="match status" value="1"/>
</dbReference>
<keyword evidence="2" id="KW-0472">Membrane</keyword>
<comment type="subcellular location">
    <subcellularLocation>
        <location evidence="1">Cell envelope</location>
    </subcellularLocation>
</comment>
<keyword evidence="2" id="KW-1133">Transmembrane helix</keyword>
<name>A0A4R3NDM2_9GAMM</name>
<dbReference type="InterPro" id="IPR050739">
    <property type="entry name" value="MFP"/>
</dbReference>
<dbReference type="Proteomes" id="UP000295414">
    <property type="component" value="Unassembled WGS sequence"/>
</dbReference>
<reference evidence="5 6" key="1">
    <citation type="submission" date="2019-03" db="EMBL/GenBank/DDBJ databases">
        <title>Genomic Encyclopedia of Type Strains, Phase IV (KMG-IV): sequencing the most valuable type-strain genomes for metagenomic binning, comparative biology and taxonomic classification.</title>
        <authorList>
            <person name="Goeker M."/>
        </authorList>
    </citation>
    <scope>NUCLEOTIDE SEQUENCE [LARGE SCALE GENOMIC DNA]</scope>
    <source>
        <strain evidence="5 6">DSM 13605</strain>
    </source>
</reference>
<dbReference type="InterPro" id="IPR058633">
    <property type="entry name" value="EmrA/FarA_HH"/>
</dbReference>
<gene>
    <name evidence="5" type="ORF">EDC34_102158</name>
</gene>
<evidence type="ECO:0000313" key="5">
    <source>
        <dbReference type="EMBL" id="TCT25270.1"/>
    </source>
</evidence>
<dbReference type="GO" id="GO:0055085">
    <property type="term" value="P:transmembrane transport"/>
    <property type="evidence" value="ECO:0007669"/>
    <property type="project" value="InterPro"/>
</dbReference>
<proteinExistence type="predicted"/>
<dbReference type="GO" id="GO:0030313">
    <property type="term" value="C:cell envelope"/>
    <property type="evidence" value="ECO:0007669"/>
    <property type="project" value="UniProtKB-SubCell"/>
</dbReference>
<accession>A0A4R3NDM2</accession>
<organism evidence="5 6">
    <name type="scientific">Thermomonas haemolytica</name>
    <dbReference type="NCBI Taxonomy" id="141949"/>
    <lineage>
        <taxon>Bacteria</taxon>
        <taxon>Pseudomonadati</taxon>
        <taxon>Pseudomonadota</taxon>
        <taxon>Gammaproteobacteria</taxon>
        <taxon>Lysobacterales</taxon>
        <taxon>Lysobacteraceae</taxon>
        <taxon>Thermomonas</taxon>
    </lineage>
</organism>
<dbReference type="AlphaFoldDB" id="A0A4R3NDM2"/>
<keyword evidence="6" id="KW-1185">Reference proteome</keyword>
<evidence type="ECO:0000259" key="4">
    <source>
        <dbReference type="Pfam" id="PF25963"/>
    </source>
</evidence>
<evidence type="ECO:0000313" key="6">
    <source>
        <dbReference type="Proteomes" id="UP000295414"/>
    </source>
</evidence>
<keyword evidence="2" id="KW-0812">Transmembrane</keyword>
<feature type="domain" description="Multidrug export protein EmrA/FarA alpha-helical hairpin" evidence="3">
    <location>
        <begin position="97"/>
        <end position="218"/>
    </location>
</feature>
<dbReference type="EMBL" id="SMAP01000002">
    <property type="protein sequence ID" value="TCT25270.1"/>
    <property type="molecule type" value="Genomic_DNA"/>
</dbReference>
<evidence type="ECO:0000259" key="3">
    <source>
        <dbReference type="Pfam" id="PF25885"/>
    </source>
</evidence>
<dbReference type="Pfam" id="PF25963">
    <property type="entry name" value="Beta-barrel_AAEA"/>
    <property type="match status" value="1"/>
</dbReference>
<dbReference type="RefSeq" id="WP_114959443.1">
    <property type="nucleotide sequence ID" value="NZ_MSZW01000010.1"/>
</dbReference>
<feature type="domain" description="p-hydroxybenzoic acid efflux pump subunit AaeA-like beta-barrel" evidence="4">
    <location>
        <begin position="255"/>
        <end position="341"/>
    </location>
</feature>
<dbReference type="Gene3D" id="2.40.50.100">
    <property type="match status" value="1"/>
</dbReference>
<dbReference type="OrthoDB" id="9811754at2"/>
<sequence length="394" mass="41282">MSTPTPSADSTAPSNGNGTGKRKRVLLVIAALFALAGLAWLLLWLFVFSLRQTTDNAYVGGNQVGVNARVGGTVTAIYADDTDLVRAGQVLVRLDGTDTRLALQRAAAALAQAVRQARQADSGAAAAGAAEAQAKIALAQAEADYRRRLPLLAEKAVPPEEVAHAREAVERARAALAQASGQARAQRALVEGVAIAQNPAVQLARAAYVEAWVADHRTAIVAPVDGIVAGRNVQVGQLVAPGQPLLKILPLDQLWVDANFKEGQLDKIRLGQPARLTSDLYGSGVVFHGKVAGIAAGAGSVFSLLPAQNASGNWIKVVQRVPVRIALERDDTLRQHPLRLGLSMEVEIDTRDQSGPRLPSQPPTAAVGQTDVYAHDLDAAAREADAIIAANGGR</sequence>
<comment type="caution">
    <text evidence="5">The sequence shown here is derived from an EMBL/GenBank/DDBJ whole genome shotgun (WGS) entry which is preliminary data.</text>
</comment>
<dbReference type="Gene3D" id="2.40.30.170">
    <property type="match status" value="1"/>
</dbReference>
<dbReference type="Pfam" id="PF25885">
    <property type="entry name" value="HH_EMRA"/>
    <property type="match status" value="1"/>
</dbReference>
<dbReference type="InterPro" id="IPR058634">
    <property type="entry name" value="AaeA-lik-b-barrel"/>
</dbReference>
<feature type="transmembrane region" description="Helical" evidence="2">
    <location>
        <begin position="25"/>
        <end position="47"/>
    </location>
</feature>